<proteinExistence type="predicted"/>
<dbReference type="KEGG" id="zmm:Zmob_1737"/>
<name>A0A0H3G0P7_ZYMMA</name>
<dbReference type="Proteomes" id="UP000001494">
    <property type="component" value="Chromosome"/>
</dbReference>
<protein>
    <submittedName>
        <fullName evidence="1">Uncharacterized protein</fullName>
    </submittedName>
</protein>
<gene>
    <name evidence="1" type="ordered locus">Zmob_1737</name>
</gene>
<dbReference type="EMBL" id="CP002850">
    <property type="protein sequence ID" value="AEH63548.1"/>
    <property type="molecule type" value="Genomic_DNA"/>
</dbReference>
<dbReference type="HOGENOM" id="CLU_2704085_0_0_5"/>
<dbReference type="AlphaFoldDB" id="A0A0H3G0P7"/>
<evidence type="ECO:0000313" key="2">
    <source>
        <dbReference type="Proteomes" id="UP000001494"/>
    </source>
</evidence>
<sequence>MNLVVKTVVFSIYFSLSKEDERDILWIKKGGLVPSKNRLNFFRLKLIFFRDPKEMKIRYRRRHLVTDYCKEFG</sequence>
<accession>A0A0H3G0P7</accession>
<reference evidence="1 2" key="1">
    <citation type="journal article" date="2011" name="J. Bacteriol.">
        <title>Genome sequence of the ethanol-producing Zymomonas mobilis subsp. mobilis lectotype strain ATCC 10988.</title>
        <authorList>
            <person name="Pappas K.M."/>
            <person name="Kouvelis V.N."/>
            <person name="Saunders E."/>
            <person name="Brettin T.S."/>
            <person name="Bruce D."/>
            <person name="Detter C."/>
            <person name="Balakireva M."/>
            <person name="Han C.S."/>
            <person name="Savvakis G."/>
            <person name="Kyrpides N.C."/>
            <person name="Typas M.A."/>
        </authorList>
    </citation>
    <scope>NUCLEOTIDE SEQUENCE [LARGE SCALE GENOMIC DNA]</scope>
    <source>
        <strain evidence="2">ATCC 10988 / DSM 424 / CCUG 17860 / LMG 404 / NCIMB 8938 / NRRL B-806 / ZM1</strain>
    </source>
</reference>
<organism evidence="1 2">
    <name type="scientific">Zymomonas mobilis subsp. mobilis (strain ATCC 10988 / DSM 424 / LMG 404 / NCIMB 8938 / NRRL B-806 / ZM1)</name>
    <dbReference type="NCBI Taxonomy" id="555217"/>
    <lineage>
        <taxon>Bacteria</taxon>
        <taxon>Pseudomonadati</taxon>
        <taxon>Pseudomonadota</taxon>
        <taxon>Alphaproteobacteria</taxon>
        <taxon>Sphingomonadales</taxon>
        <taxon>Zymomonadaceae</taxon>
        <taxon>Zymomonas</taxon>
    </lineage>
</organism>
<evidence type="ECO:0000313" key="1">
    <source>
        <dbReference type="EMBL" id="AEH63548.1"/>
    </source>
</evidence>